<gene>
    <name evidence="2" type="ORF">F5984_10755</name>
</gene>
<evidence type="ECO:0000313" key="3">
    <source>
        <dbReference type="Proteomes" id="UP000488299"/>
    </source>
</evidence>
<dbReference type="EMBL" id="WELI01000003">
    <property type="protein sequence ID" value="KAB7731271.1"/>
    <property type="molecule type" value="Genomic_DNA"/>
</dbReference>
<evidence type="ECO:0000313" key="2">
    <source>
        <dbReference type="EMBL" id="KAB7731271.1"/>
    </source>
</evidence>
<organism evidence="2 3">
    <name type="scientific">Rudanella paleaurantiibacter</name>
    <dbReference type="NCBI Taxonomy" id="2614655"/>
    <lineage>
        <taxon>Bacteria</taxon>
        <taxon>Pseudomonadati</taxon>
        <taxon>Bacteroidota</taxon>
        <taxon>Cytophagia</taxon>
        <taxon>Cytophagales</taxon>
        <taxon>Cytophagaceae</taxon>
        <taxon>Rudanella</taxon>
    </lineage>
</organism>
<keyword evidence="3" id="KW-1185">Reference proteome</keyword>
<reference evidence="2 3" key="1">
    <citation type="submission" date="2019-10" db="EMBL/GenBank/DDBJ databases">
        <title>Rudanella paleaurantiibacter sp. nov., isolated from sludge.</title>
        <authorList>
            <person name="Xu S.Q."/>
        </authorList>
    </citation>
    <scope>NUCLEOTIDE SEQUENCE [LARGE SCALE GENOMIC DNA]</scope>
    <source>
        <strain evidence="2 3">HX-22-17</strain>
    </source>
</reference>
<protein>
    <recommendedName>
        <fullName evidence="4">DUF4843 domain-containing protein</fullName>
    </recommendedName>
</protein>
<accession>A0A7J5U151</accession>
<evidence type="ECO:0000256" key="1">
    <source>
        <dbReference type="SAM" id="SignalP"/>
    </source>
</evidence>
<dbReference type="AlphaFoldDB" id="A0A7J5U151"/>
<keyword evidence="1" id="KW-0732">Signal</keyword>
<proteinExistence type="predicted"/>
<sequence>MKKLNYILLCALSVLGLAACDNTLDQVFDEQTLVEFNEAILRTNATGRTYSITSLANTPTAGTTSTAQLNLVGRQRGSELTVRVLVDPATTAPASSYTLSNGGNVVIPANSSFGSLTVTVGRASSTTAPVGNLVLVIDSTSTDFKPSQNYKRLGFSFRN</sequence>
<name>A0A7J5U151_9BACT</name>
<comment type="caution">
    <text evidence="2">The sequence shown here is derived from an EMBL/GenBank/DDBJ whole genome shotgun (WGS) entry which is preliminary data.</text>
</comment>
<feature type="chain" id="PRO_5029769400" description="DUF4843 domain-containing protein" evidence="1">
    <location>
        <begin position="19"/>
        <end position="159"/>
    </location>
</feature>
<dbReference type="Proteomes" id="UP000488299">
    <property type="component" value="Unassembled WGS sequence"/>
</dbReference>
<feature type="signal peptide" evidence="1">
    <location>
        <begin position="1"/>
        <end position="18"/>
    </location>
</feature>
<dbReference type="RefSeq" id="WP_152124248.1">
    <property type="nucleotide sequence ID" value="NZ_WELI01000003.1"/>
</dbReference>
<dbReference type="PROSITE" id="PS51257">
    <property type="entry name" value="PROKAR_LIPOPROTEIN"/>
    <property type="match status" value="1"/>
</dbReference>
<evidence type="ECO:0008006" key="4">
    <source>
        <dbReference type="Google" id="ProtNLM"/>
    </source>
</evidence>